<evidence type="ECO:0000313" key="2">
    <source>
        <dbReference type="Proteomes" id="UP000054485"/>
    </source>
</evidence>
<dbReference type="Proteomes" id="UP000054485">
    <property type="component" value="Unassembled WGS sequence"/>
</dbReference>
<proteinExistence type="predicted"/>
<reference evidence="2" key="2">
    <citation type="submission" date="2015-01" db="EMBL/GenBank/DDBJ databases">
        <title>Evolutionary Origins and Diversification of the Mycorrhizal Mutualists.</title>
        <authorList>
            <consortium name="DOE Joint Genome Institute"/>
            <consortium name="Mycorrhizal Genomics Consortium"/>
            <person name="Kohler A."/>
            <person name="Kuo A."/>
            <person name="Nagy L.G."/>
            <person name="Floudas D."/>
            <person name="Copeland A."/>
            <person name="Barry K.W."/>
            <person name="Cichocki N."/>
            <person name="Veneault-Fourrey C."/>
            <person name="LaButti K."/>
            <person name="Lindquist E.A."/>
            <person name="Lipzen A."/>
            <person name="Lundell T."/>
            <person name="Morin E."/>
            <person name="Murat C."/>
            <person name="Riley R."/>
            <person name="Ohm R."/>
            <person name="Sun H."/>
            <person name="Tunlid A."/>
            <person name="Henrissat B."/>
            <person name="Grigoriev I.V."/>
            <person name="Hibbett D.S."/>
            <person name="Martin F."/>
        </authorList>
    </citation>
    <scope>NUCLEOTIDE SEQUENCE [LARGE SCALE GENOMIC DNA]</scope>
    <source>
        <strain evidence="2">UH-Slu-Lm8-n1</strain>
    </source>
</reference>
<dbReference type="OrthoDB" id="10319553at2759"/>
<name>A0A0D0A0V4_9AGAM</name>
<dbReference type="STRING" id="930992.A0A0D0A0V4"/>
<keyword evidence="2" id="KW-1185">Reference proteome</keyword>
<sequence length="81" mass="9576">MQPQTPKKEDVTNEEGFINCCFSFTIRRDKWGIPSMIIGKFIKCRRECWRLEVIVKKSNEFILCVQQEVRRYELGGESNST</sequence>
<dbReference type="HOGENOM" id="CLU_2575430_0_0_1"/>
<reference evidence="1 2" key="1">
    <citation type="submission" date="2014-04" db="EMBL/GenBank/DDBJ databases">
        <authorList>
            <consortium name="DOE Joint Genome Institute"/>
            <person name="Kuo A."/>
            <person name="Ruytinx J."/>
            <person name="Rineau F."/>
            <person name="Colpaert J."/>
            <person name="Kohler A."/>
            <person name="Nagy L.G."/>
            <person name="Floudas D."/>
            <person name="Copeland A."/>
            <person name="Barry K.W."/>
            <person name="Cichocki N."/>
            <person name="Veneault-Fourrey C."/>
            <person name="LaButti K."/>
            <person name="Lindquist E.A."/>
            <person name="Lipzen A."/>
            <person name="Lundell T."/>
            <person name="Morin E."/>
            <person name="Murat C."/>
            <person name="Sun H."/>
            <person name="Tunlid A."/>
            <person name="Henrissat B."/>
            <person name="Grigoriev I.V."/>
            <person name="Hibbett D.S."/>
            <person name="Martin F."/>
            <person name="Nordberg H.P."/>
            <person name="Cantor M.N."/>
            <person name="Hua S.X."/>
        </authorList>
    </citation>
    <scope>NUCLEOTIDE SEQUENCE [LARGE SCALE GENOMIC DNA]</scope>
    <source>
        <strain evidence="1 2">UH-Slu-Lm8-n1</strain>
    </source>
</reference>
<evidence type="ECO:0000313" key="1">
    <source>
        <dbReference type="EMBL" id="KIK31814.1"/>
    </source>
</evidence>
<dbReference type="InParanoid" id="A0A0D0A0V4"/>
<accession>A0A0D0A0V4</accession>
<gene>
    <name evidence="1" type="ORF">CY34DRAFT_814509</name>
</gene>
<dbReference type="EMBL" id="KN836625">
    <property type="protein sequence ID" value="KIK31814.1"/>
    <property type="molecule type" value="Genomic_DNA"/>
</dbReference>
<protein>
    <submittedName>
        <fullName evidence="1">Uncharacterized protein</fullName>
    </submittedName>
</protein>
<organism evidence="1 2">
    <name type="scientific">Suillus luteus UH-Slu-Lm8-n1</name>
    <dbReference type="NCBI Taxonomy" id="930992"/>
    <lineage>
        <taxon>Eukaryota</taxon>
        <taxon>Fungi</taxon>
        <taxon>Dikarya</taxon>
        <taxon>Basidiomycota</taxon>
        <taxon>Agaricomycotina</taxon>
        <taxon>Agaricomycetes</taxon>
        <taxon>Agaricomycetidae</taxon>
        <taxon>Boletales</taxon>
        <taxon>Suillineae</taxon>
        <taxon>Suillaceae</taxon>
        <taxon>Suillus</taxon>
    </lineage>
</organism>
<dbReference type="AlphaFoldDB" id="A0A0D0A0V4"/>